<reference evidence="2 3" key="1">
    <citation type="submission" date="2024-03" db="EMBL/GenBank/DDBJ databases">
        <authorList>
            <person name="Gkanogiannis A."/>
            <person name="Becerra Lopez-Lavalle L."/>
        </authorList>
    </citation>
    <scope>NUCLEOTIDE SEQUENCE [LARGE SCALE GENOMIC DNA]</scope>
</reference>
<evidence type="ECO:0000313" key="2">
    <source>
        <dbReference type="EMBL" id="CAK9313221.1"/>
    </source>
</evidence>
<feature type="region of interest" description="Disordered" evidence="1">
    <location>
        <begin position="40"/>
        <end position="59"/>
    </location>
</feature>
<protein>
    <submittedName>
        <fullName evidence="2">Uncharacterized protein</fullName>
    </submittedName>
</protein>
<evidence type="ECO:0000313" key="3">
    <source>
        <dbReference type="Proteomes" id="UP001642487"/>
    </source>
</evidence>
<evidence type="ECO:0000256" key="1">
    <source>
        <dbReference type="SAM" id="MobiDB-lite"/>
    </source>
</evidence>
<keyword evidence="3" id="KW-1185">Reference proteome</keyword>
<feature type="compositionally biased region" description="Polar residues" evidence="1">
    <location>
        <begin position="72"/>
        <end position="84"/>
    </location>
</feature>
<accession>A0ABP0Y254</accession>
<sequence length="101" mass="10731">MIFKGKRGKALPSLVLEREAICGFASLQLSALPPNSFSGEQNPLATSGGGNNYCQRRSVTSRPGLSLPAFASATTSPRLPTTSVFFRPENHSSYKPVCTNG</sequence>
<dbReference type="Proteomes" id="UP001642487">
    <property type="component" value="Chromosome 11"/>
</dbReference>
<dbReference type="EMBL" id="OZ021745">
    <property type="protein sequence ID" value="CAK9313221.1"/>
    <property type="molecule type" value="Genomic_DNA"/>
</dbReference>
<gene>
    <name evidence="2" type="ORF">CITCOLO1_LOCUS4934</name>
</gene>
<organism evidence="2 3">
    <name type="scientific">Citrullus colocynthis</name>
    <name type="common">colocynth</name>
    <dbReference type="NCBI Taxonomy" id="252529"/>
    <lineage>
        <taxon>Eukaryota</taxon>
        <taxon>Viridiplantae</taxon>
        <taxon>Streptophyta</taxon>
        <taxon>Embryophyta</taxon>
        <taxon>Tracheophyta</taxon>
        <taxon>Spermatophyta</taxon>
        <taxon>Magnoliopsida</taxon>
        <taxon>eudicotyledons</taxon>
        <taxon>Gunneridae</taxon>
        <taxon>Pentapetalae</taxon>
        <taxon>rosids</taxon>
        <taxon>fabids</taxon>
        <taxon>Cucurbitales</taxon>
        <taxon>Cucurbitaceae</taxon>
        <taxon>Benincaseae</taxon>
        <taxon>Citrullus</taxon>
    </lineage>
</organism>
<name>A0ABP0Y254_9ROSI</name>
<feature type="region of interest" description="Disordered" evidence="1">
    <location>
        <begin position="65"/>
        <end position="101"/>
    </location>
</feature>
<proteinExistence type="predicted"/>